<dbReference type="SUPFAM" id="SSF57959">
    <property type="entry name" value="Leucine zipper domain"/>
    <property type="match status" value="1"/>
</dbReference>
<dbReference type="HOGENOM" id="CLU_098397_0_0_1"/>
<dbReference type="GO" id="GO:0000978">
    <property type="term" value="F:RNA polymerase II cis-regulatory region sequence-specific DNA binding"/>
    <property type="evidence" value="ECO:0007669"/>
    <property type="project" value="TreeGrafter"/>
</dbReference>
<evidence type="ECO:0000256" key="6">
    <source>
        <dbReference type="ARBA" id="ARBA00023242"/>
    </source>
</evidence>
<dbReference type="STRING" id="36166.T1GXJ9"/>
<evidence type="ECO:0000313" key="10">
    <source>
        <dbReference type="Proteomes" id="UP000015102"/>
    </source>
</evidence>
<dbReference type="InterPro" id="IPR040223">
    <property type="entry name" value="PAR_bZIP"/>
</dbReference>
<dbReference type="EMBL" id="CAQQ02196004">
    <property type="status" value="NOT_ANNOTATED_CDS"/>
    <property type="molecule type" value="Genomic_DNA"/>
</dbReference>
<evidence type="ECO:0000259" key="8">
    <source>
        <dbReference type="PROSITE" id="PS50217"/>
    </source>
</evidence>
<evidence type="ECO:0000256" key="7">
    <source>
        <dbReference type="SAM" id="MobiDB-lite"/>
    </source>
</evidence>
<dbReference type="InterPro" id="IPR004827">
    <property type="entry name" value="bZIP"/>
</dbReference>
<evidence type="ECO:0000256" key="4">
    <source>
        <dbReference type="ARBA" id="ARBA00023125"/>
    </source>
</evidence>
<accession>T1GXJ9</accession>
<keyword evidence="10" id="KW-1185">Reference proteome</keyword>
<dbReference type="InterPro" id="IPR046347">
    <property type="entry name" value="bZIP_sf"/>
</dbReference>
<reference evidence="9" key="2">
    <citation type="submission" date="2015-06" db="UniProtKB">
        <authorList>
            <consortium name="EnsemblMetazoa"/>
        </authorList>
    </citation>
    <scope>IDENTIFICATION</scope>
</reference>
<keyword evidence="5" id="KW-0804">Transcription</keyword>
<organism evidence="9 10">
    <name type="scientific">Megaselia scalaris</name>
    <name type="common">Humpbacked fly</name>
    <name type="synonym">Phora scalaris</name>
    <dbReference type="NCBI Taxonomy" id="36166"/>
    <lineage>
        <taxon>Eukaryota</taxon>
        <taxon>Metazoa</taxon>
        <taxon>Ecdysozoa</taxon>
        <taxon>Arthropoda</taxon>
        <taxon>Hexapoda</taxon>
        <taxon>Insecta</taxon>
        <taxon>Pterygota</taxon>
        <taxon>Neoptera</taxon>
        <taxon>Endopterygota</taxon>
        <taxon>Diptera</taxon>
        <taxon>Brachycera</taxon>
        <taxon>Muscomorpha</taxon>
        <taxon>Platypezoidea</taxon>
        <taxon>Phoridae</taxon>
        <taxon>Megaseliini</taxon>
        <taxon>Megaselia</taxon>
    </lineage>
</organism>
<dbReference type="SMART" id="SM00338">
    <property type="entry name" value="BRLZ"/>
    <property type="match status" value="1"/>
</dbReference>
<comment type="subcellular location">
    <subcellularLocation>
        <location evidence="1">Nucleus</location>
    </subcellularLocation>
</comment>
<proteinExistence type="inferred from homology"/>
<keyword evidence="6" id="KW-0539">Nucleus</keyword>
<comment type="similarity">
    <text evidence="2">Belongs to the bZIP family. NFIL3 subfamily.</text>
</comment>
<evidence type="ECO:0000256" key="5">
    <source>
        <dbReference type="ARBA" id="ARBA00023163"/>
    </source>
</evidence>
<dbReference type="AlphaFoldDB" id="T1GXJ9"/>
<keyword evidence="4" id="KW-0238">DNA-binding</keyword>
<dbReference type="PANTHER" id="PTHR11988">
    <property type="entry name" value="THYROTROPH EMBRYONIC FACTOR RELATED"/>
    <property type="match status" value="1"/>
</dbReference>
<dbReference type="GO" id="GO:0000981">
    <property type="term" value="F:DNA-binding transcription factor activity, RNA polymerase II-specific"/>
    <property type="evidence" value="ECO:0007669"/>
    <property type="project" value="TreeGrafter"/>
</dbReference>
<feature type="compositionally biased region" description="Basic and acidic residues" evidence="7">
    <location>
        <begin position="64"/>
        <end position="96"/>
    </location>
</feature>
<dbReference type="GO" id="GO:0005634">
    <property type="term" value="C:nucleus"/>
    <property type="evidence" value="ECO:0007669"/>
    <property type="project" value="UniProtKB-SubCell"/>
</dbReference>
<evidence type="ECO:0000256" key="1">
    <source>
        <dbReference type="ARBA" id="ARBA00004123"/>
    </source>
</evidence>
<dbReference type="Gene3D" id="1.20.5.170">
    <property type="match status" value="1"/>
</dbReference>
<dbReference type="FunFam" id="1.20.5.170:FF:000025">
    <property type="entry name" value="nuclear factor interleukin-3-regulated protein-like"/>
    <property type="match status" value="1"/>
</dbReference>
<evidence type="ECO:0000256" key="2">
    <source>
        <dbReference type="ARBA" id="ARBA00006079"/>
    </source>
</evidence>
<dbReference type="EnsemblMetazoa" id="MESCA008551-RA">
    <property type="protein sequence ID" value="MESCA008551-PA"/>
    <property type="gene ID" value="MESCA008551"/>
</dbReference>
<evidence type="ECO:0000256" key="3">
    <source>
        <dbReference type="ARBA" id="ARBA00023015"/>
    </source>
</evidence>
<keyword evidence="3" id="KW-0805">Transcription regulation</keyword>
<name>T1GXJ9_MEGSC</name>
<reference evidence="10" key="1">
    <citation type="submission" date="2013-02" db="EMBL/GenBank/DDBJ databases">
        <authorList>
            <person name="Hughes D."/>
        </authorList>
    </citation>
    <scope>NUCLEOTIDE SEQUENCE</scope>
    <source>
        <strain>Durham</strain>
        <strain evidence="10">NC isolate 2 -- Noor lab</strain>
    </source>
</reference>
<dbReference type="PROSITE" id="PS50217">
    <property type="entry name" value="BZIP"/>
    <property type="match status" value="1"/>
</dbReference>
<dbReference type="CDD" id="cd14695">
    <property type="entry name" value="bZIP_HLF"/>
    <property type="match status" value="1"/>
</dbReference>
<evidence type="ECO:0000313" key="9">
    <source>
        <dbReference type="EnsemblMetazoa" id="MESCA008551-PA"/>
    </source>
</evidence>
<protein>
    <recommendedName>
        <fullName evidence="8">BZIP domain-containing protein</fullName>
    </recommendedName>
</protein>
<sequence>CYQFGDKQQNHKVQTPNHHSPEPVKDIFPAPIPMDYHSPTEYPLPSFNRFGAYSVFFSRRQRGEKRPIPDEQKDDKYYERRKRNNEAAKKSRDARKIREDRIAFRAAILEQENAILRAQLLAMRDEVSTLRQLISARQAQISVNI</sequence>
<feature type="region of interest" description="Disordered" evidence="7">
    <location>
        <begin position="61"/>
        <end position="96"/>
    </location>
</feature>
<feature type="domain" description="BZIP" evidence="8">
    <location>
        <begin position="74"/>
        <end position="137"/>
    </location>
</feature>
<feature type="region of interest" description="Disordered" evidence="7">
    <location>
        <begin position="1"/>
        <end position="24"/>
    </location>
</feature>
<dbReference type="PANTHER" id="PTHR11988:SF55">
    <property type="entry name" value="BZIP DOMAIN-CONTAINING PROTEIN"/>
    <property type="match status" value="1"/>
</dbReference>
<dbReference type="Proteomes" id="UP000015102">
    <property type="component" value="Unassembled WGS sequence"/>
</dbReference>
<dbReference type="Pfam" id="PF07716">
    <property type="entry name" value="bZIP_2"/>
    <property type="match status" value="1"/>
</dbReference>